<gene>
    <name evidence="1" type="ORF">Poli38472_004774</name>
    <name evidence="2" type="ORF">Poli38472_004775</name>
</gene>
<keyword evidence="3" id="KW-1185">Reference proteome</keyword>
<name>A0A8K1CBE0_PYTOL</name>
<evidence type="ECO:0000313" key="1">
    <source>
        <dbReference type="EMBL" id="TMW59705.1"/>
    </source>
</evidence>
<sequence length="141" mass="16216">MEVVSVLQVAYQVCSAFKTIKHKDEVLEASVLALHDRLVELEYMLENGLLQSSSQVDTCLHNIQMTVEGIERFQQKSAFKQLFKRDKLLRRVKDCESRVRHILAIQRLVKDKASIDLWEGMEQTMDGLKQTAEAIRKGSKP</sequence>
<dbReference type="EMBL" id="SPLM01000109">
    <property type="protein sequence ID" value="TMW59706.1"/>
    <property type="molecule type" value="Genomic_DNA"/>
</dbReference>
<protein>
    <submittedName>
        <fullName evidence="1">Uncharacterized protein</fullName>
    </submittedName>
</protein>
<reference evidence="1" key="1">
    <citation type="submission" date="2019-03" db="EMBL/GenBank/DDBJ databases">
        <title>Long read genome sequence of the mycoparasitic Pythium oligandrum ATCC 38472 isolated from sugarbeet rhizosphere.</title>
        <authorList>
            <person name="Gaulin E."/>
        </authorList>
    </citation>
    <scope>NUCLEOTIDE SEQUENCE</scope>
    <source>
        <strain evidence="1">ATCC 38472_TT</strain>
    </source>
</reference>
<evidence type="ECO:0000313" key="3">
    <source>
        <dbReference type="Proteomes" id="UP000794436"/>
    </source>
</evidence>
<proteinExistence type="predicted"/>
<organism evidence="1 3">
    <name type="scientific">Pythium oligandrum</name>
    <name type="common">Mycoparasitic fungus</name>
    <dbReference type="NCBI Taxonomy" id="41045"/>
    <lineage>
        <taxon>Eukaryota</taxon>
        <taxon>Sar</taxon>
        <taxon>Stramenopiles</taxon>
        <taxon>Oomycota</taxon>
        <taxon>Peronosporomycetes</taxon>
        <taxon>Pythiales</taxon>
        <taxon>Pythiaceae</taxon>
        <taxon>Pythium</taxon>
    </lineage>
</organism>
<dbReference type="Proteomes" id="UP000794436">
    <property type="component" value="Unassembled WGS sequence"/>
</dbReference>
<comment type="caution">
    <text evidence="1">The sequence shown here is derived from an EMBL/GenBank/DDBJ whole genome shotgun (WGS) entry which is preliminary data.</text>
</comment>
<evidence type="ECO:0000313" key="2">
    <source>
        <dbReference type="EMBL" id="TMW59706.1"/>
    </source>
</evidence>
<dbReference type="EMBL" id="SPLM01000109">
    <property type="protein sequence ID" value="TMW59705.1"/>
    <property type="molecule type" value="Genomic_DNA"/>
</dbReference>
<accession>A0A8K1CBE0</accession>
<dbReference type="AlphaFoldDB" id="A0A8K1CBE0"/>